<organism evidence="2 3">
    <name type="scientific">Dialister pneumosintes</name>
    <dbReference type="NCBI Taxonomy" id="39950"/>
    <lineage>
        <taxon>Bacteria</taxon>
        <taxon>Bacillati</taxon>
        <taxon>Bacillota</taxon>
        <taxon>Negativicutes</taxon>
        <taxon>Veillonellales</taxon>
        <taxon>Veillonellaceae</taxon>
        <taxon>Dialister</taxon>
    </lineage>
</organism>
<keyword evidence="3" id="KW-1185">Reference proteome</keyword>
<keyword evidence="1" id="KW-0175">Coiled coil</keyword>
<dbReference type="EMBL" id="QWKU01000001">
    <property type="protein sequence ID" value="RID94914.1"/>
    <property type="molecule type" value="Genomic_DNA"/>
</dbReference>
<evidence type="ECO:0000256" key="1">
    <source>
        <dbReference type="SAM" id="Coils"/>
    </source>
</evidence>
<comment type="caution">
    <text evidence="2">The sequence shown here is derived from an EMBL/GenBank/DDBJ whole genome shotgun (WGS) entry which is preliminary data.</text>
</comment>
<proteinExistence type="predicted"/>
<accession>A0ABX9MBF1</accession>
<feature type="coiled-coil region" evidence="1">
    <location>
        <begin position="303"/>
        <end position="375"/>
    </location>
</feature>
<evidence type="ECO:0000313" key="3">
    <source>
        <dbReference type="Proteomes" id="UP000266262"/>
    </source>
</evidence>
<evidence type="ECO:0008006" key="4">
    <source>
        <dbReference type="Google" id="ProtNLM"/>
    </source>
</evidence>
<protein>
    <recommendedName>
        <fullName evidence="4">Rad50/SbcC-type AAA domain-containing protein</fullName>
    </recommendedName>
</protein>
<gene>
    <name evidence="2" type="ORF">DX915_05455</name>
</gene>
<reference evidence="2 3" key="1">
    <citation type="submission" date="2018-08" db="EMBL/GenBank/DDBJ databases">
        <title>Draft genome sequence of Dialister pneumosintes KCOM 1685.</title>
        <authorList>
            <person name="Kook J.-K."/>
            <person name="Park S.-N."/>
            <person name="Lim Y.K."/>
        </authorList>
    </citation>
    <scope>NUCLEOTIDE SEQUENCE [LARGE SCALE GENOMIC DNA]</scope>
    <source>
        <strain evidence="2 3">KCOM 1685</strain>
    </source>
</reference>
<dbReference type="Proteomes" id="UP000266262">
    <property type="component" value="Unassembled WGS sequence"/>
</dbReference>
<name>A0ABX9MBF1_9FIRM</name>
<sequence length="536" mass="62079">MIIKTVALGNNEESYIEKRISDGVNIILSDDNNKGKTILIQSMFYAIGNNPIFPDSFDYKNYYYYLKFEHNHKDYEIIRKGDSFIIQTDDTLHMLDGISELKRYWTKEIFDLPEFQFQGKQHLSDMELFVQLFFVGQDAKNTSTIFNSGYYHKDDFKNMLLSYSGISVENISSHDEYRIKRELETLRAARKDKLDLSDFYKSHSTATEYISHIKDKDAFNQTVADMESITAKILEIKKARNKSASKRVLWNSTLKELNSLNRNIEVGELRCMDCDSTNITYKGQGKNSYSFDVSTPEMRKHIIDSIKEKIANFSEDISRYDAEIEKYQIELNRVMEEDDVTIENIVAFKLGFTSIEEIDSAITEIDNKITELQGELDAGAKISEEAKKKRQEFFQKFMEDMNAISNVIEGTTDKKYNDIFTKRGVVISGSEETVFYISRLLATVNAIKHECPIVMDSFRAEDLSTEKEKRALDLFLKLNKQCILTTTIKKEEKGKYESFPEIHIVDYTGYTTNKLLSPDYKDEFISILGAMNILLK</sequence>
<dbReference type="RefSeq" id="WP_119056611.1">
    <property type="nucleotide sequence ID" value="NZ_QWKU01000001.1"/>
</dbReference>
<evidence type="ECO:0000313" key="2">
    <source>
        <dbReference type="EMBL" id="RID94914.1"/>
    </source>
</evidence>